<protein>
    <submittedName>
        <fullName evidence="2">Uncharacterized protein</fullName>
    </submittedName>
</protein>
<dbReference type="Proteomes" id="UP000037822">
    <property type="component" value="Unassembled WGS sequence"/>
</dbReference>
<proteinExistence type="predicted"/>
<keyword evidence="3" id="KW-1185">Reference proteome</keyword>
<dbReference type="AlphaFoldDB" id="A0A0N0MDY5"/>
<name>A0A0N0MDY5_9HYPH</name>
<feature type="transmembrane region" description="Helical" evidence="1">
    <location>
        <begin position="28"/>
        <end position="46"/>
    </location>
</feature>
<gene>
    <name evidence="2" type="ORF">AE618_01390</name>
</gene>
<dbReference type="EMBL" id="LGSZ01000009">
    <property type="protein sequence ID" value="KPH83035.1"/>
    <property type="molecule type" value="Genomic_DNA"/>
</dbReference>
<evidence type="ECO:0000313" key="3">
    <source>
        <dbReference type="Proteomes" id="UP000037822"/>
    </source>
</evidence>
<keyword evidence="1" id="KW-0812">Transmembrane</keyword>
<accession>A0A0N0MDY5</accession>
<organism evidence="2 3">
    <name type="scientific">Bosea vaviloviae</name>
    <dbReference type="NCBI Taxonomy" id="1526658"/>
    <lineage>
        <taxon>Bacteria</taxon>
        <taxon>Pseudomonadati</taxon>
        <taxon>Pseudomonadota</taxon>
        <taxon>Alphaproteobacteria</taxon>
        <taxon>Hyphomicrobiales</taxon>
        <taxon>Boseaceae</taxon>
        <taxon>Bosea</taxon>
    </lineage>
</organism>
<dbReference type="PATRIC" id="fig|1526658.3.peg.5204"/>
<dbReference type="OrthoDB" id="8163591at2"/>
<evidence type="ECO:0000256" key="1">
    <source>
        <dbReference type="SAM" id="Phobius"/>
    </source>
</evidence>
<sequence length="343" mass="37566">MSSSTSSSEPETAAPGAAMRWARFVRTFAVTAAVALVGTVALAFLLDPYDTGRTPLTFNDGVRPQGPRTAAASRGRDPAFRAAIFGNSHIQLISPERLTQATGSPFVSLIAPGSRPKEALVLIDWFLRHHRGTADALVIGVDDYWCTGDPALPAALPFPYWLYTASLRDYLVGLMRFDVIEEFQRRLAFVTARSPERARPDGYWDYESNYASQGYDADPAIRAKLDGTGEALTRNLTGRYPAAEQLATLLATAPATLPVILVRPPVYRTALPAPGTPDASSETACRDAFAALAAKRPRTALIDWRRDRPELRDPNQFFDHSHYRQPIARLVEADIAAALARLR</sequence>
<comment type="caution">
    <text evidence="2">The sequence shown here is derived from an EMBL/GenBank/DDBJ whole genome shotgun (WGS) entry which is preliminary data.</text>
</comment>
<reference evidence="2 3" key="1">
    <citation type="submission" date="2015-07" db="EMBL/GenBank/DDBJ databases">
        <title>Whole genome sequencing of Bosea vaviloviae isolated from cave pool.</title>
        <authorList>
            <person name="Tan N.E.H."/>
            <person name="Lee Y.P."/>
            <person name="Gan H.M."/>
            <person name="Barton H."/>
            <person name="Savka M.A."/>
        </authorList>
    </citation>
    <scope>NUCLEOTIDE SEQUENCE [LARGE SCALE GENOMIC DNA]</scope>
    <source>
        <strain evidence="2 3">SD260</strain>
    </source>
</reference>
<evidence type="ECO:0000313" key="2">
    <source>
        <dbReference type="EMBL" id="KPH83035.1"/>
    </source>
</evidence>
<keyword evidence="1" id="KW-0472">Membrane</keyword>
<keyword evidence="1" id="KW-1133">Transmembrane helix</keyword>